<comment type="caution">
    <text evidence="1">The sequence shown here is derived from an EMBL/GenBank/DDBJ whole genome shotgun (WGS) entry which is preliminary data.</text>
</comment>
<organism evidence="1 2">
    <name type="scientific">Vitis vinifera</name>
    <name type="common">Grape</name>
    <dbReference type="NCBI Taxonomy" id="29760"/>
    <lineage>
        <taxon>Eukaryota</taxon>
        <taxon>Viridiplantae</taxon>
        <taxon>Streptophyta</taxon>
        <taxon>Embryophyta</taxon>
        <taxon>Tracheophyta</taxon>
        <taxon>Spermatophyta</taxon>
        <taxon>Magnoliopsida</taxon>
        <taxon>eudicotyledons</taxon>
        <taxon>Gunneridae</taxon>
        <taxon>Pentapetalae</taxon>
        <taxon>rosids</taxon>
        <taxon>Vitales</taxon>
        <taxon>Vitaceae</taxon>
        <taxon>Viteae</taxon>
        <taxon>Vitis</taxon>
    </lineage>
</organism>
<gene>
    <name evidence="1" type="ORF">CK203_040276</name>
</gene>
<evidence type="ECO:0000313" key="1">
    <source>
        <dbReference type="EMBL" id="RVW89137.1"/>
    </source>
</evidence>
<evidence type="ECO:0000313" key="2">
    <source>
        <dbReference type="Proteomes" id="UP000288805"/>
    </source>
</evidence>
<dbReference type="Proteomes" id="UP000288805">
    <property type="component" value="Unassembled WGS sequence"/>
</dbReference>
<reference evidence="1 2" key="1">
    <citation type="journal article" date="2018" name="PLoS Genet.">
        <title>Population sequencing reveals clonal diversity and ancestral inbreeding in the grapevine cultivar Chardonnay.</title>
        <authorList>
            <person name="Roach M.J."/>
            <person name="Johnson D.L."/>
            <person name="Bohlmann J."/>
            <person name="van Vuuren H.J."/>
            <person name="Jones S.J."/>
            <person name="Pretorius I.S."/>
            <person name="Schmidt S.A."/>
            <person name="Borneman A.R."/>
        </authorList>
    </citation>
    <scope>NUCLEOTIDE SEQUENCE [LARGE SCALE GENOMIC DNA]</scope>
    <source>
        <strain evidence="2">cv. Chardonnay</strain>
        <tissue evidence="1">Leaf</tissue>
    </source>
</reference>
<sequence>MDMVMDVAMDVAKAIKEECTWILLRGLHQKEARYANEKRLCWIQAYAKGMVWQVKLLDDGCLNPSMDFSSHHGSIHYISWLKSGNSIFEPVDNFIVINQAMSIYPG</sequence>
<proteinExistence type="predicted"/>
<dbReference type="AlphaFoldDB" id="A0A438HXF4"/>
<dbReference type="EMBL" id="QGNW01000167">
    <property type="protein sequence ID" value="RVW89137.1"/>
    <property type="molecule type" value="Genomic_DNA"/>
</dbReference>
<protein>
    <submittedName>
        <fullName evidence="1">Uncharacterized protein</fullName>
    </submittedName>
</protein>
<accession>A0A438HXF4</accession>
<name>A0A438HXF4_VITVI</name>